<evidence type="ECO:0000256" key="1">
    <source>
        <dbReference type="SAM" id="Phobius"/>
    </source>
</evidence>
<dbReference type="Gene3D" id="2.60.40.680">
    <property type="match status" value="1"/>
</dbReference>
<dbReference type="EMBL" id="PFBD01000015">
    <property type="protein sequence ID" value="PIR87209.1"/>
    <property type="molecule type" value="Genomic_DNA"/>
</dbReference>
<name>A0A2H0ULC6_9BACT</name>
<dbReference type="CDD" id="cd08547">
    <property type="entry name" value="Type_II_cohesin"/>
    <property type="match status" value="1"/>
</dbReference>
<keyword evidence="1" id="KW-0472">Membrane</keyword>
<gene>
    <name evidence="2" type="ORF">COU11_01490</name>
</gene>
<dbReference type="InterPro" id="IPR008965">
    <property type="entry name" value="CBM2/CBM3_carb-bd_dom_sf"/>
</dbReference>
<organism evidence="2 3">
    <name type="scientific">Candidatus Harrisonbacteria bacterium CG10_big_fil_rev_8_21_14_0_10_49_15</name>
    <dbReference type="NCBI Taxonomy" id="1974587"/>
    <lineage>
        <taxon>Bacteria</taxon>
        <taxon>Candidatus Harrisoniibacteriota</taxon>
    </lineage>
</organism>
<feature type="transmembrane region" description="Helical" evidence="1">
    <location>
        <begin position="286"/>
        <end position="309"/>
    </location>
</feature>
<dbReference type="GO" id="GO:0030246">
    <property type="term" value="F:carbohydrate binding"/>
    <property type="evidence" value="ECO:0007669"/>
    <property type="project" value="InterPro"/>
</dbReference>
<keyword evidence="1" id="KW-1133">Transmembrane helix</keyword>
<accession>A0A2H0ULC6</accession>
<reference evidence="3" key="1">
    <citation type="submission" date="2017-09" db="EMBL/GenBank/DDBJ databases">
        <title>Depth-based differentiation of microbial function through sediment-hosted aquifers and enrichment of novel symbionts in the deep terrestrial subsurface.</title>
        <authorList>
            <person name="Probst A.J."/>
            <person name="Ladd B."/>
            <person name="Jarett J.K."/>
            <person name="Geller-Mcgrath D.E."/>
            <person name="Sieber C.M.K."/>
            <person name="Emerson J.B."/>
            <person name="Anantharaman K."/>
            <person name="Thomas B.C."/>
            <person name="Malmstrom R."/>
            <person name="Stieglmeier M."/>
            <person name="Klingl A."/>
            <person name="Woyke T."/>
            <person name="Ryan C.M."/>
            <person name="Banfield J.F."/>
        </authorList>
    </citation>
    <scope>NUCLEOTIDE SEQUENCE [LARGE SCALE GENOMIC DNA]</scope>
</reference>
<dbReference type="AlphaFoldDB" id="A0A2H0ULC6"/>
<keyword evidence="1" id="KW-0812">Transmembrane</keyword>
<comment type="caution">
    <text evidence="2">The sequence shown here is derived from an EMBL/GenBank/DDBJ whole genome shotgun (WGS) entry which is preliminary data.</text>
</comment>
<evidence type="ECO:0000313" key="2">
    <source>
        <dbReference type="EMBL" id="PIR87209.1"/>
    </source>
</evidence>
<protein>
    <recommendedName>
        <fullName evidence="4">Cohesin domain-containing protein</fullName>
    </recommendedName>
</protein>
<sequence>MTFIHCLKIENCKLKILLAILLVFSFSILASPYFALAQNTGAQLYLTLNYFQAVEAEDFSVTILLDTPVAVNAYNITFQYPTNILKLTRVDTSHSLITVMPGEIEQLPDGRITIRGGSAEAFNGQSGEIAVLHFKPIATGAGNMGFVSAVIHEANGQGTPLVPTAYQTPIQINSLAQKEAGSQKIEDRTVPLNTEPKRSDPNFKDTTPPLITLMQITTNPLESGKLLIFEAIDEQSGVSHFLLRERRWIFMGNYQRVFNPHSIASGSWAVELTAVDRFGNEDTMTIYQWGGFIWKIIFALILLTGIWLAKRMYATWLKHQQDNNS</sequence>
<proteinExistence type="predicted"/>
<dbReference type="SUPFAM" id="SSF49384">
    <property type="entry name" value="Carbohydrate-binding domain"/>
    <property type="match status" value="1"/>
</dbReference>
<evidence type="ECO:0000313" key="3">
    <source>
        <dbReference type="Proteomes" id="UP000229526"/>
    </source>
</evidence>
<evidence type="ECO:0008006" key="4">
    <source>
        <dbReference type="Google" id="ProtNLM"/>
    </source>
</evidence>
<dbReference type="Proteomes" id="UP000229526">
    <property type="component" value="Unassembled WGS sequence"/>
</dbReference>